<keyword evidence="2" id="KW-0813">Transport</keyword>
<name>V5BSN0_9GAMM</name>
<dbReference type="GO" id="GO:0015421">
    <property type="term" value="F:ABC-type oligopeptide transporter activity"/>
    <property type="evidence" value="ECO:0007669"/>
    <property type="project" value="TreeGrafter"/>
</dbReference>
<dbReference type="FunFam" id="3.40.50.300:FF:000140">
    <property type="entry name" value="Lipid A export ATP-binding/permease protein MsbA"/>
    <property type="match status" value="1"/>
</dbReference>
<evidence type="ECO:0000259" key="13">
    <source>
        <dbReference type="PROSITE" id="PS50929"/>
    </source>
</evidence>
<dbReference type="SUPFAM" id="SSF52540">
    <property type="entry name" value="P-loop containing nucleoside triphosphate hydrolases"/>
    <property type="match status" value="1"/>
</dbReference>
<dbReference type="eggNOG" id="COG1132">
    <property type="taxonomic scope" value="Bacteria"/>
</dbReference>
<dbReference type="InterPro" id="IPR003439">
    <property type="entry name" value="ABC_transporter-like_ATP-bd"/>
</dbReference>
<keyword evidence="6 14" id="KW-0067">ATP-binding</keyword>
<feature type="transmembrane region" description="Helical" evidence="11">
    <location>
        <begin position="252"/>
        <end position="272"/>
    </location>
</feature>
<dbReference type="PROSITE" id="PS50929">
    <property type="entry name" value="ABC_TM1F"/>
    <property type="match status" value="1"/>
</dbReference>
<dbReference type="Pfam" id="PF00005">
    <property type="entry name" value="ABC_tran"/>
    <property type="match status" value="1"/>
</dbReference>
<keyword evidence="10 11" id="KW-0472">Membrane</keyword>
<comment type="caution">
    <text evidence="14">The sequence shown here is derived from an EMBL/GenBank/DDBJ whole genome shotgun (WGS) entry which is preliminary data.</text>
</comment>
<dbReference type="Gene3D" id="3.40.50.300">
    <property type="entry name" value="P-loop containing nucleotide triphosphate hydrolases"/>
    <property type="match status" value="1"/>
</dbReference>
<dbReference type="PROSITE" id="PS50893">
    <property type="entry name" value="ABC_TRANSPORTER_2"/>
    <property type="match status" value="1"/>
</dbReference>
<feature type="domain" description="ABC transmembrane type-1" evidence="13">
    <location>
        <begin position="27"/>
        <end position="306"/>
    </location>
</feature>
<evidence type="ECO:0000256" key="5">
    <source>
        <dbReference type="ARBA" id="ARBA00022741"/>
    </source>
</evidence>
<dbReference type="NCBIfam" id="TIGR02203">
    <property type="entry name" value="MsbA_lipidA"/>
    <property type="match status" value="1"/>
</dbReference>
<dbReference type="GO" id="GO:0005886">
    <property type="term" value="C:plasma membrane"/>
    <property type="evidence" value="ECO:0007669"/>
    <property type="project" value="UniProtKB-SubCell"/>
</dbReference>
<dbReference type="PANTHER" id="PTHR43394:SF1">
    <property type="entry name" value="ATP-BINDING CASSETTE SUB-FAMILY B MEMBER 10, MITOCHONDRIAL"/>
    <property type="match status" value="1"/>
</dbReference>
<feature type="domain" description="ABC transporter" evidence="12">
    <location>
        <begin position="338"/>
        <end position="574"/>
    </location>
</feature>
<organism evidence="14 15">
    <name type="scientific">Methyloglobulus morosus KoM1</name>
    <dbReference type="NCBI Taxonomy" id="1116472"/>
    <lineage>
        <taxon>Bacteria</taxon>
        <taxon>Pseudomonadati</taxon>
        <taxon>Pseudomonadota</taxon>
        <taxon>Gammaproteobacteria</taxon>
        <taxon>Methylococcales</taxon>
        <taxon>Methylococcaceae</taxon>
        <taxon>Methyloglobulus</taxon>
    </lineage>
</organism>
<comment type="subcellular location">
    <subcellularLocation>
        <location evidence="1">Cell membrane</location>
        <topology evidence="1">Multi-pass membrane protein</topology>
    </subcellularLocation>
</comment>
<keyword evidence="5" id="KW-0547">Nucleotide-binding</keyword>
<dbReference type="Proteomes" id="UP000017842">
    <property type="component" value="Unassembled WGS sequence"/>
</dbReference>
<feature type="transmembrane region" description="Helical" evidence="11">
    <location>
        <begin position="21"/>
        <end position="43"/>
    </location>
</feature>
<dbReference type="GO" id="GO:0016887">
    <property type="term" value="F:ATP hydrolysis activity"/>
    <property type="evidence" value="ECO:0007669"/>
    <property type="project" value="InterPro"/>
</dbReference>
<evidence type="ECO:0000256" key="7">
    <source>
        <dbReference type="ARBA" id="ARBA00022967"/>
    </source>
</evidence>
<dbReference type="Pfam" id="PF00664">
    <property type="entry name" value="ABC_membrane"/>
    <property type="match status" value="1"/>
</dbReference>
<dbReference type="InterPro" id="IPR017871">
    <property type="entry name" value="ABC_transporter-like_CS"/>
</dbReference>
<dbReference type="OrthoDB" id="9806127at2"/>
<dbReference type="CDD" id="cd18552">
    <property type="entry name" value="ABC_6TM_MsbA_like"/>
    <property type="match status" value="1"/>
</dbReference>
<dbReference type="EC" id="3.6.3.-" evidence="14"/>
<dbReference type="PANTHER" id="PTHR43394">
    <property type="entry name" value="ATP-DEPENDENT PERMEASE MDL1, MITOCHONDRIAL"/>
    <property type="match status" value="1"/>
</dbReference>
<dbReference type="SUPFAM" id="SSF90123">
    <property type="entry name" value="ABC transporter transmembrane region"/>
    <property type="match status" value="1"/>
</dbReference>
<protein>
    <submittedName>
        <fullName evidence="14">Lipid A export ATP-binding/permease protein MsbA</fullName>
        <ecNumber evidence="14">3.6.3.-</ecNumber>
    </submittedName>
</protein>
<sequence length="594" mass="66180">MQKSPKSSIQIYKRLLIYVKPYRGLFLISIIGFLLYSAGQFLLVVLTKQIVNTLQTETREGMFYLPLFFSGLFVVQGFGTYLGNYYLAKVSTSVVHALRCEIFNKYTELPTAFFDSNNSGHLISRITNNVGEVTKASTDAVRTFAREGLTVLGLLFYLFYSNWMLSLVFVGITPVIVLLVKYVSKRLRMISKKIQESIGDITHITSELVTGHRIVRGYGGEDYERQRFLESSYYNRGQSLKLATTTAIHNPIMQFIIAIALSFLMYMALIFMKQASVGEFIAYLMAAILIQRPIRQLSDANSDIQKGIAAAQSLFDILDEPGEHDEGSYTVDKAKGALEFKSLSFYYEGTKEPALIDISFKVEPGQTIALVGASGGGKSTLVNLVPRFYQHKAGEILLDGVEVNTYQLVNLRKQLALVTQNVTLFNDTIANNIAYGALASASREQIIAAATDAYAMEFITKLEHGLDTEIGENGVKLSGGQRQRLALARALLKDAPVLILDEATSALDTASERYIQKALQKVMSNRTTLVIAHRLSTIEKADLILVMELGRIVERGTHKELIEKNGAYARLHHIQFEKDTENTPKTFDAAQVMI</sequence>
<dbReference type="InterPro" id="IPR039421">
    <property type="entry name" value="Type_1_exporter"/>
</dbReference>
<dbReference type="InterPro" id="IPR027417">
    <property type="entry name" value="P-loop_NTPase"/>
</dbReference>
<evidence type="ECO:0000259" key="12">
    <source>
        <dbReference type="PROSITE" id="PS50893"/>
    </source>
</evidence>
<evidence type="ECO:0000256" key="2">
    <source>
        <dbReference type="ARBA" id="ARBA00022448"/>
    </source>
</evidence>
<evidence type="ECO:0000256" key="10">
    <source>
        <dbReference type="ARBA" id="ARBA00023136"/>
    </source>
</evidence>
<dbReference type="GO" id="GO:0034040">
    <property type="term" value="F:ATPase-coupled lipid transmembrane transporter activity"/>
    <property type="evidence" value="ECO:0007669"/>
    <property type="project" value="InterPro"/>
</dbReference>
<keyword evidence="14" id="KW-0378">Hydrolase</keyword>
<dbReference type="RefSeq" id="WP_023496085.1">
    <property type="nucleotide sequence ID" value="NZ_AYLO01000128.1"/>
</dbReference>
<accession>V5BSN0</accession>
<dbReference type="AlphaFoldDB" id="V5BSN0"/>
<dbReference type="STRING" id="1116472.MGMO_138c00250"/>
<keyword evidence="9" id="KW-0445">Lipid transport</keyword>
<keyword evidence="3" id="KW-1003">Cell membrane</keyword>
<evidence type="ECO:0000256" key="6">
    <source>
        <dbReference type="ARBA" id="ARBA00022840"/>
    </source>
</evidence>
<dbReference type="InterPro" id="IPR011527">
    <property type="entry name" value="ABC1_TM_dom"/>
</dbReference>
<keyword evidence="4 11" id="KW-0812">Transmembrane</keyword>
<keyword evidence="8 11" id="KW-1133">Transmembrane helix</keyword>
<dbReference type="SMART" id="SM00382">
    <property type="entry name" value="AAA"/>
    <property type="match status" value="1"/>
</dbReference>
<gene>
    <name evidence="14" type="primary">msbA</name>
    <name evidence="14" type="ORF">MGMO_138c00250</name>
</gene>
<dbReference type="PROSITE" id="PS00211">
    <property type="entry name" value="ABC_TRANSPORTER_1"/>
    <property type="match status" value="1"/>
</dbReference>
<reference evidence="14 15" key="1">
    <citation type="journal article" date="2013" name="Genome Announc.">
        <title>Draft Genome Sequence of the Methanotrophic Gammaproteobacterium Methyloglobulus morosus DSM 22980 Strain KoM1.</title>
        <authorList>
            <person name="Poehlein A."/>
            <person name="Deutzmann J.S."/>
            <person name="Daniel R."/>
            <person name="Simeonova D.D."/>
        </authorList>
    </citation>
    <scope>NUCLEOTIDE SEQUENCE [LARGE SCALE GENOMIC DNA]</scope>
    <source>
        <strain evidence="14 15">KoM1</strain>
    </source>
</reference>
<keyword evidence="7" id="KW-1278">Translocase</keyword>
<evidence type="ECO:0000256" key="9">
    <source>
        <dbReference type="ARBA" id="ARBA00023055"/>
    </source>
</evidence>
<dbReference type="PATRIC" id="fig|1116472.3.peg.3452"/>
<evidence type="ECO:0000256" key="4">
    <source>
        <dbReference type="ARBA" id="ARBA00022692"/>
    </source>
</evidence>
<dbReference type="InterPro" id="IPR003593">
    <property type="entry name" value="AAA+_ATPase"/>
</dbReference>
<feature type="transmembrane region" description="Helical" evidence="11">
    <location>
        <begin position="63"/>
        <end position="83"/>
    </location>
</feature>
<dbReference type="InterPro" id="IPR011917">
    <property type="entry name" value="ABC_transpr_lipidA"/>
</dbReference>
<keyword evidence="15" id="KW-1185">Reference proteome</keyword>
<dbReference type="Gene3D" id="1.20.1560.10">
    <property type="entry name" value="ABC transporter type 1, transmembrane domain"/>
    <property type="match status" value="1"/>
</dbReference>
<evidence type="ECO:0000313" key="15">
    <source>
        <dbReference type="Proteomes" id="UP000017842"/>
    </source>
</evidence>
<evidence type="ECO:0000256" key="1">
    <source>
        <dbReference type="ARBA" id="ARBA00004651"/>
    </source>
</evidence>
<evidence type="ECO:0000256" key="3">
    <source>
        <dbReference type="ARBA" id="ARBA00022475"/>
    </source>
</evidence>
<evidence type="ECO:0000313" key="14">
    <source>
        <dbReference type="EMBL" id="ESS69187.1"/>
    </source>
</evidence>
<dbReference type="InterPro" id="IPR036640">
    <property type="entry name" value="ABC1_TM_sf"/>
</dbReference>
<proteinExistence type="predicted"/>
<dbReference type="GO" id="GO:0005524">
    <property type="term" value="F:ATP binding"/>
    <property type="evidence" value="ECO:0007669"/>
    <property type="project" value="UniProtKB-KW"/>
</dbReference>
<feature type="transmembrane region" description="Helical" evidence="11">
    <location>
        <begin position="166"/>
        <end position="184"/>
    </location>
</feature>
<evidence type="ECO:0000256" key="8">
    <source>
        <dbReference type="ARBA" id="ARBA00022989"/>
    </source>
</evidence>
<evidence type="ECO:0000256" key="11">
    <source>
        <dbReference type="SAM" id="Phobius"/>
    </source>
</evidence>
<dbReference type="EMBL" id="AYLO01000128">
    <property type="protein sequence ID" value="ESS69187.1"/>
    <property type="molecule type" value="Genomic_DNA"/>
</dbReference>